<comment type="caution">
    <text evidence="2">The sequence shown here is derived from an EMBL/GenBank/DDBJ whole genome shotgun (WGS) entry which is preliminary data.</text>
</comment>
<evidence type="ECO:0000256" key="1">
    <source>
        <dbReference type="SAM" id="MobiDB-lite"/>
    </source>
</evidence>
<dbReference type="AlphaFoldDB" id="A0A066YG36"/>
<accession>A0A066YG36</accession>
<organism evidence="2 3">
    <name type="scientific">Kitasatospora cheerisanensis KCTC 2395</name>
    <dbReference type="NCBI Taxonomy" id="1348663"/>
    <lineage>
        <taxon>Bacteria</taxon>
        <taxon>Bacillati</taxon>
        <taxon>Actinomycetota</taxon>
        <taxon>Actinomycetes</taxon>
        <taxon>Kitasatosporales</taxon>
        <taxon>Streptomycetaceae</taxon>
        <taxon>Kitasatospora</taxon>
    </lineage>
</organism>
<evidence type="ECO:0000313" key="2">
    <source>
        <dbReference type="EMBL" id="KDN80453.1"/>
    </source>
</evidence>
<sequence length="50" mass="5324">MEPDRTLTPVVGRPRTGGPPGTSRPGSQEPCKLEGVQGSWLPVSEPIRRG</sequence>
<evidence type="ECO:0000313" key="3">
    <source>
        <dbReference type="Proteomes" id="UP000027178"/>
    </source>
</evidence>
<protein>
    <submittedName>
        <fullName evidence="2">Uncharacterized protein</fullName>
    </submittedName>
</protein>
<dbReference type="HOGENOM" id="CLU_3118806_0_0_11"/>
<keyword evidence="3" id="KW-1185">Reference proteome</keyword>
<proteinExistence type="predicted"/>
<reference evidence="2 3" key="1">
    <citation type="submission" date="2014-05" db="EMBL/GenBank/DDBJ databases">
        <title>Draft Genome Sequence of Kitasatospora cheerisanensis KCTC 2395.</title>
        <authorList>
            <person name="Nam D.H."/>
        </authorList>
    </citation>
    <scope>NUCLEOTIDE SEQUENCE [LARGE SCALE GENOMIC DNA]</scope>
    <source>
        <strain evidence="2 3">KCTC 2395</strain>
    </source>
</reference>
<dbReference type="Proteomes" id="UP000027178">
    <property type="component" value="Unassembled WGS sequence"/>
</dbReference>
<gene>
    <name evidence="2" type="ORF">KCH_77850</name>
</gene>
<feature type="compositionally biased region" description="Low complexity" evidence="1">
    <location>
        <begin position="8"/>
        <end position="27"/>
    </location>
</feature>
<feature type="region of interest" description="Disordered" evidence="1">
    <location>
        <begin position="1"/>
        <end position="50"/>
    </location>
</feature>
<name>A0A066YG36_9ACTN</name>
<dbReference type="EMBL" id="JNBY01000176">
    <property type="protein sequence ID" value="KDN80453.1"/>
    <property type="molecule type" value="Genomic_DNA"/>
</dbReference>